<dbReference type="PANTHER" id="PTHR38445">
    <property type="entry name" value="HTH-TYPE TRANSCRIPTIONAL REPRESSOR YTRA"/>
    <property type="match status" value="1"/>
</dbReference>
<dbReference type="SMART" id="SM00345">
    <property type="entry name" value="HTH_GNTR"/>
    <property type="match status" value="1"/>
</dbReference>
<keyword evidence="2" id="KW-0238">DNA-binding</keyword>
<evidence type="ECO:0000256" key="1">
    <source>
        <dbReference type="ARBA" id="ARBA00023015"/>
    </source>
</evidence>
<dbReference type="RefSeq" id="WP_013121402.1">
    <property type="nucleotide sequence ID" value="NC_014152.1"/>
</dbReference>
<dbReference type="Proteomes" id="UP000002377">
    <property type="component" value="Chromosome"/>
</dbReference>
<dbReference type="CDD" id="cd07377">
    <property type="entry name" value="WHTH_GntR"/>
    <property type="match status" value="1"/>
</dbReference>
<keyword evidence="1" id="KW-0805">Transcription regulation</keyword>
<sequence>MMDIDVTRTKGIPVYLKLKDEIKRLIQNGQWPPGTKIPTERELAEQLNISRNTVSSAYKELEAEGILVSTQGKGTFVTDSDAIIKCESRKERLLKIIDMALEEAIELGFTIEEFLAITYNRGMEKKEMLSRVKVAFVECNKEQLDDFSKELHLGYGVSIVPVLLEDFRSRTKDVNEKLSSTELIITTFFHLQEVKSLMADKSKEVIGIALNPQLETIVKIARIPAGKKLGIICLSTTFTEKVRNSLRQAGIDHLKIQTTTTKNESELKEFLSQVDVVVVSPNRKKEVIPMAPRGKPVIEFRYLPDTGSVNVVKTALIELKGK</sequence>
<keyword evidence="3" id="KW-0804">Transcription</keyword>
<evidence type="ECO:0000313" key="5">
    <source>
        <dbReference type="EMBL" id="ADG83408.1"/>
    </source>
</evidence>
<dbReference type="HOGENOM" id="CLU_072769_1_0_9"/>
<evidence type="ECO:0000313" key="6">
    <source>
        <dbReference type="Proteomes" id="UP000002377"/>
    </source>
</evidence>
<dbReference type="AlphaFoldDB" id="D5XBH9"/>
<protein>
    <submittedName>
        <fullName evidence="5">Transcriptional regulator, GntR family</fullName>
    </submittedName>
</protein>
<name>D5XBH9_THEPJ</name>
<dbReference type="STRING" id="635013.TherJR_2571"/>
<dbReference type="GO" id="GO:0003677">
    <property type="term" value="F:DNA binding"/>
    <property type="evidence" value="ECO:0007669"/>
    <property type="project" value="UniProtKB-KW"/>
</dbReference>
<dbReference type="Gene3D" id="1.10.10.10">
    <property type="entry name" value="Winged helix-like DNA-binding domain superfamily/Winged helix DNA-binding domain"/>
    <property type="match status" value="1"/>
</dbReference>
<dbReference type="FunFam" id="1.10.10.10:FF:000079">
    <property type="entry name" value="GntR family transcriptional regulator"/>
    <property type="match status" value="1"/>
</dbReference>
<dbReference type="InterPro" id="IPR036390">
    <property type="entry name" value="WH_DNA-bd_sf"/>
</dbReference>
<dbReference type="eggNOG" id="COG0571">
    <property type="taxonomic scope" value="Bacteria"/>
</dbReference>
<dbReference type="KEGG" id="tjr:TherJR_2571"/>
<dbReference type="InterPro" id="IPR000524">
    <property type="entry name" value="Tscrpt_reg_HTH_GntR"/>
</dbReference>
<evidence type="ECO:0000259" key="4">
    <source>
        <dbReference type="PROSITE" id="PS50949"/>
    </source>
</evidence>
<organism evidence="5 6">
    <name type="scientific">Thermincola potens (strain JR)</name>
    <dbReference type="NCBI Taxonomy" id="635013"/>
    <lineage>
        <taxon>Bacteria</taxon>
        <taxon>Bacillati</taxon>
        <taxon>Bacillota</taxon>
        <taxon>Clostridia</taxon>
        <taxon>Eubacteriales</taxon>
        <taxon>Thermincolaceae</taxon>
        <taxon>Thermincola</taxon>
    </lineage>
</organism>
<proteinExistence type="predicted"/>
<dbReference type="eggNOG" id="COG1725">
    <property type="taxonomic scope" value="Bacteria"/>
</dbReference>
<dbReference type="EMBL" id="CP002028">
    <property type="protein sequence ID" value="ADG83408.1"/>
    <property type="molecule type" value="Genomic_DNA"/>
</dbReference>
<evidence type="ECO:0000256" key="3">
    <source>
        <dbReference type="ARBA" id="ARBA00023163"/>
    </source>
</evidence>
<dbReference type="PRINTS" id="PR00035">
    <property type="entry name" value="HTHGNTR"/>
</dbReference>
<evidence type="ECO:0000256" key="2">
    <source>
        <dbReference type="ARBA" id="ARBA00023125"/>
    </source>
</evidence>
<gene>
    <name evidence="5" type="ordered locus">TherJR_2571</name>
</gene>
<dbReference type="SUPFAM" id="SSF46785">
    <property type="entry name" value="Winged helix' DNA-binding domain"/>
    <property type="match status" value="1"/>
</dbReference>
<dbReference type="PROSITE" id="PS50949">
    <property type="entry name" value="HTH_GNTR"/>
    <property type="match status" value="1"/>
</dbReference>
<dbReference type="Pfam" id="PF00392">
    <property type="entry name" value="GntR"/>
    <property type="match status" value="1"/>
</dbReference>
<dbReference type="PANTHER" id="PTHR38445:SF9">
    <property type="entry name" value="HTH-TYPE TRANSCRIPTIONAL REPRESSOR YTRA"/>
    <property type="match status" value="1"/>
</dbReference>
<accession>D5XBH9</accession>
<dbReference type="GO" id="GO:0003700">
    <property type="term" value="F:DNA-binding transcription factor activity"/>
    <property type="evidence" value="ECO:0007669"/>
    <property type="project" value="InterPro"/>
</dbReference>
<dbReference type="InterPro" id="IPR036388">
    <property type="entry name" value="WH-like_DNA-bd_sf"/>
</dbReference>
<keyword evidence="6" id="KW-1185">Reference proteome</keyword>
<feature type="domain" description="HTH gntR-type" evidence="4">
    <location>
        <begin position="12"/>
        <end position="80"/>
    </location>
</feature>
<reference evidence="5 6" key="1">
    <citation type="submission" date="2010-05" db="EMBL/GenBank/DDBJ databases">
        <title>Complete sequence of Thermincola sp. JR.</title>
        <authorList>
            <consortium name="US DOE Joint Genome Institute"/>
            <person name="Lucas S."/>
            <person name="Copeland A."/>
            <person name="Lapidus A."/>
            <person name="Cheng J.-F."/>
            <person name="Bruce D."/>
            <person name="Goodwin L."/>
            <person name="Pitluck S."/>
            <person name="Chertkov O."/>
            <person name="Detter J.C."/>
            <person name="Han C."/>
            <person name="Tapia R."/>
            <person name="Land M."/>
            <person name="Hauser L."/>
            <person name="Kyrpides N."/>
            <person name="Mikhailova N."/>
            <person name="Hazen T.C."/>
            <person name="Woyke T."/>
        </authorList>
    </citation>
    <scope>NUCLEOTIDE SEQUENCE [LARGE SCALE GENOMIC DNA]</scope>
    <source>
        <strain evidence="5 6">JR</strain>
    </source>
</reference>